<dbReference type="EMBL" id="LXFE01000851">
    <property type="protein sequence ID" value="OLL24368.1"/>
    <property type="molecule type" value="Genomic_DNA"/>
</dbReference>
<evidence type="ECO:0000313" key="2">
    <source>
        <dbReference type="Proteomes" id="UP000186594"/>
    </source>
</evidence>
<evidence type="ECO:0000313" key="1">
    <source>
        <dbReference type="EMBL" id="OLL24368.1"/>
    </source>
</evidence>
<proteinExistence type="predicted"/>
<organism evidence="1 2">
    <name type="scientific">Neolecta irregularis (strain DAH-3)</name>
    <dbReference type="NCBI Taxonomy" id="1198029"/>
    <lineage>
        <taxon>Eukaryota</taxon>
        <taxon>Fungi</taxon>
        <taxon>Dikarya</taxon>
        <taxon>Ascomycota</taxon>
        <taxon>Taphrinomycotina</taxon>
        <taxon>Neolectales</taxon>
        <taxon>Neolectaceae</taxon>
        <taxon>Neolecta</taxon>
    </lineage>
</organism>
<dbReference type="Proteomes" id="UP000186594">
    <property type="component" value="Unassembled WGS sequence"/>
</dbReference>
<accession>A0A1U7LP12</accession>
<protein>
    <submittedName>
        <fullName evidence="1">Uncharacterized protein</fullName>
    </submittedName>
</protein>
<dbReference type="AlphaFoldDB" id="A0A1U7LP12"/>
<gene>
    <name evidence="1" type="ORF">NEOLI_002752</name>
</gene>
<name>A0A1U7LP12_NEOID</name>
<reference evidence="1 2" key="1">
    <citation type="submission" date="2016-04" db="EMBL/GenBank/DDBJ databases">
        <title>Evolutionary innovation and constraint leading to complex multicellularity in the Ascomycota.</title>
        <authorList>
            <person name="Cisse O."/>
            <person name="Nguyen A."/>
            <person name="Hewitt D.A."/>
            <person name="Jedd G."/>
            <person name="Stajich J.E."/>
        </authorList>
    </citation>
    <scope>NUCLEOTIDE SEQUENCE [LARGE SCALE GENOMIC DNA]</scope>
    <source>
        <strain evidence="1 2">DAH-3</strain>
    </source>
</reference>
<keyword evidence="2" id="KW-1185">Reference proteome</keyword>
<feature type="non-terminal residue" evidence="1">
    <location>
        <position position="1"/>
    </location>
</feature>
<comment type="caution">
    <text evidence="1">The sequence shown here is derived from an EMBL/GenBank/DDBJ whole genome shotgun (WGS) entry which is preliminary data.</text>
</comment>
<sequence length="159" mass="16206">NKCVHLCLAKSRGTYNKGGFPLNLSSFSSSLINMLAKTLISLLVASTLALQIVPLNDFMQHACESCEKEASTKKVEIGTGDHAHAAAVTSDDAKIPHVGSDDHDHIVHLVKPDSKVSTNATATATKTGSSATATASGAAGKSAVYGGVALAAALGAFVM</sequence>